<comment type="function">
    <text evidence="2">Participates in chromosomal partition during cell division. May act via the formation of a condensin-like complex containing Smc and ScpB that pull DNA away from mid-cell into both cell halves.</text>
</comment>
<dbReference type="PANTHER" id="PTHR33969">
    <property type="entry name" value="SEGREGATION AND CONDENSATION PROTEIN A"/>
    <property type="match status" value="1"/>
</dbReference>
<sequence length="326" mass="37074">MTEPNHNQKHLPEAKGPTQPSADEPIIDKAVVPIALFTEDDAPIPAKRLSAKEQALNQLRQRAMAEQTEIPFAVIDGQAMMQIPIDLYIPPDALEVFLDAFEGPLDLLLYLIRKQNLDILNVNVFEITSQYMEYIDLMHGMHLELAAEYLVMAAMLAEIKSRMLLPRSKEEELDDEGDPRAELIRRLQEYEQFKGAAENIAELPRVGRDVFLADEMRPDYERPKLHPDVDLREILLAFQDVMSRAEMFGEHEVQRETLSTRQRMADILSTLQGKAFVPFITLFNAQEGRLGVIVTFLAIMELAKESLIDLVQTELFAPIHVKAKGE</sequence>
<dbReference type="GO" id="GO:0051301">
    <property type="term" value="P:cell division"/>
    <property type="evidence" value="ECO:0007669"/>
    <property type="project" value="UniProtKB-KW"/>
</dbReference>
<comment type="subcellular location">
    <subcellularLocation>
        <location evidence="2">Cytoplasm</location>
    </subcellularLocation>
    <text evidence="2">Associated with two foci at the outer edges of the nucleoid region in young cells, and at four foci within both cell halves in older cells.</text>
</comment>
<comment type="similarity">
    <text evidence="2">Belongs to the ScpA family.</text>
</comment>
<dbReference type="InterPro" id="IPR003768">
    <property type="entry name" value="ScpA"/>
</dbReference>
<dbReference type="OrthoDB" id="9811016at2"/>
<reference evidence="4 5" key="1">
    <citation type="journal article" date="2017" name="Environ. Microbiol.">
        <title>Genomic and physiological analyses of 'Reinekea forsetii' reveal a versatile opportunistic lifestyle during spring algae blooms.</title>
        <authorList>
            <person name="Avci B."/>
            <person name="Hahnke R.L."/>
            <person name="Chafee M."/>
            <person name="Fischer T."/>
            <person name="Gruber-Vodicka H."/>
            <person name="Tegetmeyer H.E."/>
            <person name="Harder J."/>
            <person name="Fuchs B.M."/>
            <person name="Amann R.I."/>
            <person name="Teeling H."/>
        </authorList>
    </citation>
    <scope>NUCLEOTIDE SEQUENCE [LARGE SCALE GENOMIC DNA]</scope>
    <source>
        <strain evidence="4 5">Hel1_31_D35</strain>
    </source>
</reference>
<evidence type="ECO:0000256" key="3">
    <source>
        <dbReference type="SAM" id="MobiDB-lite"/>
    </source>
</evidence>
<feature type="region of interest" description="Disordered" evidence="3">
    <location>
        <begin position="1"/>
        <end position="24"/>
    </location>
</feature>
<protein>
    <recommendedName>
        <fullName evidence="1 2">Segregation and condensation protein A</fullName>
    </recommendedName>
</protein>
<accession>A0A2K8KSE6</accession>
<dbReference type="PANTHER" id="PTHR33969:SF2">
    <property type="entry name" value="SEGREGATION AND CONDENSATION PROTEIN A"/>
    <property type="match status" value="1"/>
</dbReference>
<dbReference type="Pfam" id="PF02616">
    <property type="entry name" value="SMC_ScpA"/>
    <property type="match status" value="1"/>
</dbReference>
<keyword evidence="2" id="KW-0131">Cell cycle</keyword>
<evidence type="ECO:0000313" key="5">
    <source>
        <dbReference type="Proteomes" id="UP000229757"/>
    </source>
</evidence>
<keyword evidence="2" id="KW-0132">Cell division</keyword>
<keyword evidence="2" id="KW-0963">Cytoplasm</keyword>
<name>A0A2K8KSE6_9GAMM</name>
<comment type="subunit">
    <text evidence="2">Component of a cohesin-like complex composed of ScpA, ScpB and the Smc homodimer, in which ScpA and ScpB bind to the head domain of Smc. The presence of the three proteins is required for the association of the complex with DNA.</text>
</comment>
<dbReference type="AlphaFoldDB" id="A0A2K8KSE6"/>
<evidence type="ECO:0000313" key="4">
    <source>
        <dbReference type="EMBL" id="ATX77657.1"/>
    </source>
</evidence>
<dbReference type="HAMAP" id="MF_01805">
    <property type="entry name" value="ScpA"/>
    <property type="match status" value="1"/>
</dbReference>
<gene>
    <name evidence="2 4" type="primary">scpA</name>
    <name evidence="4" type="ORF">REIFOR_02532</name>
</gene>
<dbReference type="GO" id="GO:0005737">
    <property type="term" value="C:cytoplasm"/>
    <property type="evidence" value="ECO:0007669"/>
    <property type="project" value="UniProtKB-SubCell"/>
</dbReference>
<evidence type="ECO:0000256" key="1">
    <source>
        <dbReference type="ARBA" id="ARBA00044777"/>
    </source>
</evidence>
<dbReference type="GO" id="GO:0007059">
    <property type="term" value="P:chromosome segregation"/>
    <property type="evidence" value="ECO:0007669"/>
    <property type="project" value="UniProtKB-UniRule"/>
</dbReference>
<dbReference type="KEGG" id="rfo:REIFOR_02532"/>
<dbReference type="Gene3D" id="6.10.250.2410">
    <property type="match status" value="1"/>
</dbReference>
<dbReference type="Proteomes" id="UP000229757">
    <property type="component" value="Chromosome"/>
</dbReference>
<dbReference type="GO" id="GO:0006260">
    <property type="term" value="P:DNA replication"/>
    <property type="evidence" value="ECO:0007669"/>
    <property type="project" value="UniProtKB-UniRule"/>
</dbReference>
<keyword evidence="2" id="KW-0159">Chromosome partition</keyword>
<keyword evidence="5" id="KW-1185">Reference proteome</keyword>
<dbReference type="EMBL" id="CP011797">
    <property type="protein sequence ID" value="ATX77657.1"/>
    <property type="molecule type" value="Genomic_DNA"/>
</dbReference>
<organism evidence="4 5">
    <name type="scientific">Reinekea forsetii</name>
    <dbReference type="NCBI Taxonomy" id="1336806"/>
    <lineage>
        <taxon>Bacteria</taxon>
        <taxon>Pseudomonadati</taxon>
        <taxon>Pseudomonadota</taxon>
        <taxon>Gammaproteobacteria</taxon>
        <taxon>Oceanospirillales</taxon>
        <taxon>Saccharospirillaceae</taxon>
        <taxon>Reinekea</taxon>
    </lineage>
</organism>
<proteinExistence type="inferred from homology"/>
<evidence type="ECO:0000256" key="2">
    <source>
        <dbReference type="HAMAP-Rule" id="MF_01805"/>
    </source>
</evidence>